<dbReference type="Pfam" id="PF13472">
    <property type="entry name" value="Lipase_GDSL_2"/>
    <property type="match status" value="1"/>
</dbReference>
<evidence type="ECO:0000313" key="3">
    <source>
        <dbReference type="Proteomes" id="UP000809829"/>
    </source>
</evidence>
<dbReference type="EMBL" id="JAFBFC010000002">
    <property type="protein sequence ID" value="MBM7702731.1"/>
    <property type="molecule type" value="Genomic_DNA"/>
</dbReference>
<dbReference type="PANTHER" id="PTHR30383:SF27">
    <property type="entry name" value="SPORE GERMINATION LIPASE LIPC"/>
    <property type="match status" value="1"/>
</dbReference>
<accession>A0ABS2QTE1</accession>
<organism evidence="2 3">
    <name type="scientific">Priestia iocasae</name>
    <dbReference type="NCBI Taxonomy" id="2291674"/>
    <lineage>
        <taxon>Bacteria</taxon>
        <taxon>Bacillati</taxon>
        <taxon>Bacillota</taxon>
        <taxon>Bacilli</taxon>
        <taxon>Bacillales</taxon>
        <taxon>Bacillaceae</taxon>
        <taxon>Priestia</taxon>
    </lineage>
</organism>
<keyword evidence="3" id="KW-1185">Reference proteome</keyword>
<dbReference type="InterPro" id="IPR013830">
    <property type="entry name" value="SGNH_hydro"/>
</dbReference>
<dbReference type="InterPro" id="IPR036514">
    <property type="entry name" value="SGNH_hydro_sf"/>
</dbReference>
<dbReference type="Proteomes" id="UP000809829">
    <property type="component" value="Unassembled WGS sequence"/>
</dbReference>
<dbReference type="Gene3D" id="3.40.50.1110">
    <property type="entry name" value="SGNH hydrolase"/>
    <property type="match status" value="1"/>
</dbReference>
<gene>
    <name evidence="2" type="ORF">JOC83_001565</name>
</gene>
<dbReference type="RefSeq" id="WP_205185946.1">
    <property type="nucleotide sequence ID" value="NZ_JAFBFC010000002.1"/>
</dbReference>
<reference evidence="2 3" key="1">
    <citation type="submission" date="2021-01" db="EMBL/GenBank/DDBJ databases">
        <title>Genomic Encyclopedia of Type Strains, Phase IV (KMG-IV): sequencing the most valuable type-strain genomes for metagenomic binning, comparative biology and taxonomic classification.</title>
        <authorList>
            <person name="Goeker M."/>
        </authorList>
    </citation>
    <scope>NUCLEOTIDE SEQUENCE [LARGE SCALE GENOMIC DNA]</scope>
    <source>
        <strain evidence="2 3">DSM 104297</strain>
    </source>
</reference>
<evidence type="ECO:0000313" key="2">
    <source>
        <dbReference type="EMBL" id="MBM7702731.1"/>
    </source>
</evidence>
<evidence type="ECO:0000259" key="1">
    <source>
        <dbReference type="Pfam" id="PF13472"/>
    </source>
</evidence>
<sequence>MKKFSSLVIIVCLLAVGIYFWNHPYQISALGLFTKYALDEVEPSKKEVRMVAVGDSLSFGVGDEGDHGYVGDTKRFYEEKCDCNTVLKNYGVPNATSHHLLKRLKEENIQRSITQANIVFVNIGTNDFIKSSDNMTDPHSKEVNKGKEQYSNNLQHVISEIRKQNKAVPIYFIGLYDPYIEQDRKHLSSFIHEWNTLVQQSASSDQNVHYVKTEDLFENKDKQRYFSDSLHPNERGYNLIAERIVSTIKDVRSSS</sequence>
<feature type="domain" description="SGNH hydrolase-type esterase" evidence="1">
    <location>
        <begin position="52"/>
        <end position="238"/>
    </location>
</feature>
<dbReference type="InterPro" id="IPR051532">
    <property type="entry name" value="Ester_Hydrolysis_Enzymes"/>
</dbReference>
<proteinExistence type="predicted"/>
<dbReference type="SUPFAM" id="SSF52266">
    <property type="entry name" value="SGNH hydrolase"/>
    <property type="match status" value="1"/>
</dbReference>
<protein>
    <submittedName>
        <fullName evidence="2">Lysophospholipase L1-like esterase</fullName>
    </submittedName>
</protein>
<name>A0ABS2QTE1_9BACI</name>
<dbReference type="PANTHER" id="PTHR30383">
    <property type="entry name" value="THIOESTERASE 1/PROTEASE 1/LYSOPHOSPHOLIPASE L1"/>
    <property type="match status" value="1"/>
</dbReference>
<comment type="caution">
    <text evidence="2">The sequence shown here is derived from an EMBL/GenBank/DDBJ whole genome shotgun (WGS) entry which is preliminary data.</text>
</comment>